<accession>A0ABT7L3X9</accession>
<dbReference type="InterPro" id="IPR003661">
    <property type="entry name" value="HisK_dim/P_dom"/>
</dbReference>
<dbReference type="SMART" id="SM00388">
    <property type="entry name" value="HisKA"/>
    <property type="match status" value="1"/>
</dbReference>
<protein>
    <recommendedName>
        <fullName evidence="3">histidine kinase</fullName>
        <ecNumber evidence="3">2.7.13.3</ecNumber>
    </recommendedName>
</protein>
<dbReference type="InterPro" id="IPR036097">
    <property type="entry name" value="HisK_dim/P_sf"/>
</dbReference>
<evidence type="ECO:0000313" key="13">
    <source>
        <dbReference type="Proteomes" id="UP001235343"/>
    </source>
</evidence>
<evidence type="ECO:0000256" key="7">
    <source>
        <dbReference type="ARBA" id="ARBA00022777"/>
    </source>
</evidence>
<proteinExistence type="predicted"/>
<evidence type="ECO:0000256" key="1">
    <source>
        <dbReference type="ARBA" id="ARBA00000085"/>
    </source>
</evidence>
<dbReference type="Proteomes" id="UP001235343">
    <property type="component" value="Unassembled WGS sequence"/>
</dbReference>
<comment type="subcellular location">
    <subcellularLocation>
        <location evidence="2">Membrane</location>
    </subcellularLocation>
</comment>
<keyword evidence="8" id="KW-0067">ATP-binding</keyword>
<keyword evidence="9" id="KW-0902">Two-component regulatory system</keyword>
<dbReference type="Gene3D" id="1.10.287.130">
    <property type="match status" value="1"/>
</dbReference>
<dbReference type="Gene3D" id="3.30.565.10">
    <property type="entry name" value="Histidine kinase-like ATPase, C-terminal domain"/>
    <property type="match status" value="1"/>
</dbReference>
<keyword evidence="7 12" id="KW-0418">Kinase</keyword>
<evidence type="ECO:0000256" key="8">
    <source>
        <dbReference type="ARBA" id="ARBA00022840"/>
    </source>
</evidence>
<comment type="catalytic activity">
    <reaction evidence="1">
        <text>ATP + protein L-histidine = ADP + protein N-phospho-L-histidine.</text>
        <dbReference type="EC" id="2.7.13.3"/>
    </reaction>
</comment>
<evidence type="ECO:0000256" key="3">
    <source>
        <dbReference type="ARBA" id="ARBA00012438"/>
    </source>
</evidence>
<dbReference type="Pfam" id="PF00512">
    <property type="entry name" value="HisKA"/>
    <property type="match status" value="1"/>
</dbReference>
<dbReference type="InterPro" id="IPR004358">
    <property type="entry name" value="Sig_transdc_His_kin-like_C"/>
</dbReference>
<dbReference type="EC" id="2.7.13.3" evidence="3"/>
<dbReference type="SUPFAM" id="SSF47384">
    <property type="entry name" value="Homodimeric domain of signal transducing histidine kinase"/>
    <property type="match status" value="1"/>
</dbReference>
<keyword evidence="13" id="KW-1185">Reference proteome</keyword>
<gene>
    <name evidence="12" type="ORF">QQS35_08930</name>
</gene>
<dbReference type="InterPro" id="IPR003594">
    <property type="entry name" value="HATPase_dom"/>
</dbReference>
<comment type="caution">
    <text evidence="12">The sequence shown here is derived from an EMBL/GenBank/DDBJ whole genome shotgun (WGS) entry which is preliminary data.</text>
</comment>
<dbReference type="PANTHER" id="PTHR42878:SF12">
    <property type="entry name" value="SENSOR HISTIDINE KINASE YCBM"/>
    <property type="match status" value="1"/>
</dbReference>
<sequence length="573" mass="65923">MNIHKRFIVQFFIQLILIFTLCSLLLLCVFAFLGFSEHRNEISKDISEASSAYLSSRITVADRKASFDDEFIALINNQNGWLLVLTQDGEVIGSHNTPEEIPEQFNKSELSTLLNKNQNTEYTYWQLDELDSKSPLVIFARDNKKTRILNEVKSEVDWKNHSLDLSTAMLQEIKKENGWIQLINSTGEVLDEYRAGKEPNQYSIQDILSFTINTESSVAVHTDYGTEQTMIVGTYSPNYNYTLEEDLFNTMNNSVLIIFLFLFLLLLIGTFWYARKFGVPLITMMRWVQNLGNGVYEQPHDNVQRPIMLNKKGKLKRNYRLYKDFVTTLSHLTDTLKENELQRSKITQTREEWISGISHDLKTPLASISGYAQMLESEKYTWNQAETRDFAKIIADKSIYMKQLLDDLTLTYRLKNQALPIIREKVDINDCLRRTIINFINDPANNNFEINFNPYFETILASIDPKWFQRIIDNLIANALKHNPAGTTVTISVSLIEKHLIVIVIEDNGIGMDKETLKNLFQRYYRGTNTNDSTMGTGLGMAITKQLIRLHGGSINVESKPDQGTTIRILLPT</sequence>
<evidence type="ECO:0000256" key="9">
    <source>
        <dbReference type="ARBA" id="ARBA00023012"/>
    </source>
</evidence>
<dbReference type="InterPro" id="IPR036890">
    <property type="entry name" value="HATPase_C_sf"/>
</dbReference>
<feature type="transmembrane region" description="Helical" evidence="10">
    <location>
        <begin position="12"/>
        <end position="35"/>
    </location>
</feature>
<keyword evidence="4" id="KW-0597">Phosphoprotein</keyword>
<feature type="domain" description="Histidine kinase" evidence="11">
    <location>
        <begin position="356"/>
        <end position="573"/>
    </location>
</feature>
<dbReference type="CDD" id="cd00082">
    <property type="entry name" value="HisKA"/>
    <property type="match status" value="1"/>
</dbReference>
<dbReference type="SMART" id="SM00387">
    <property type="entry name" value="HATPase_c"/>
    <property type="match status" value="1"/>
</dbReference>
<evidence type="ECO:0000259" key="11">
    <source>
        <dbReference type="PROSITE" id="PS50109"/>
    </source>
</evidence>
<keyword evidence="10" id="KW-0812">Transmembrane</keyword>
<dbReference type="InterPro" id="IPR005467">
    <property type="entry name" value="His_kinase_dom"/>
</dbReference>
<keyword evidence="10" id="KW-0472">Membrane</keyword>
<keyword evidence="6" id="KW-0547">Nucleotide-binding</keyword>
<reference evidence="12 13" key="1">
    <citation type="submission" date="2023-06" db="EMBL/GenBank/DDBJ databases">
        <title>Aquibacillus rhizosphaerae LR5S19.</title>
        <authorList>
            <person name="Sun J.-Q."/>
        </authorList>
    </citation>
    <scope>NUCLEOTIDE SEQUENCE [LARGE SCALE GENOMIC DNA]</scope>
    <source>
        <strain evidence="12 13">LR5S19</strain>
    </source>
</reference>
<keyword evidence="10" id="KW-1133">Transmembrane helix</keyword>
<dbReference type="PRINTS" id="PR00344">
    <property type="entry name" value="BCTRLSENSOR"/>
</dbReference>
<evidence type="ECO:0000256" key="5">
    <source>
        <dbReference type="ARBA" id="ARBA00022679"/>
    </source>
</evidence>
<evidence type="ECO:0000313" key="12">
    <source>
        <dbReference type="EMBL" id="MDL4840568.1"/>
    </source>
</evidence>
<evidence type="ECO:0000256" key="2">
    <source>
        <dbReference type="ARBA" id="ARBA00004370"/>
    </source>
</evidence>
<evidence type="ECO:0000256" key="4">
    <source>
        <dbReference type="ARBA" id="ARBA00022553"/>
    </source>
</evidence>
<dbReference type="PANTHER" id="PTHR42878">
    <property type="entry name" value="TWO-COMPONENT HISTIDINE KINASE"/>
    <property type="match status" value="1"/>
</dbReference>
<dbReference type="Pfam" id="PF02518">
    <property type="entry name" value="HATPase_c"/>
    <property type="match status" value="1"/>
</dbReference>
<evidence type="ECO:0000256" key="10">
    <source>
        <dbReference type="SAM" id="Phobius"/>
    </source>
</evidence>
<dbReference type="CDD" id="cd00075">
    <property type="entry name" value="HATPase"/>
    <property type="match status" value="1"/>
</dbReference>
<evidence type="ECO:0000256" key="6">
    <source>
        <dbReference type="ARBA" id="ARBA00022741"/>
    </source>
</evidence>
<dbReference type="PROSITE" id="PS50109">
    <property type="entry name" value="HIS_KIN"/>
    <property type="match status" value="1"/>
</dbReference>
<dbReference type="EMBL" id="JASTZU010000031">
    <property type="protein sequence ID" value="MDL4840568.1"/>
    <property type="molecule type" value="Genomic_DNA"/>
</dbReference>
<organism evidence="12 13">
    <name type="scientific">Aquibacillus rhizosphaerae</name>
    <dbReference type="NCBI Taxonomy" id="3051431"/>
    <lineage>
        <taxon>Bacteria</taxon>
        <taxon>Bacillati</taxon>
        <taxon>Bacillota</taxon>
        <taxon>Bacilli</taxon>
        <taxon>Bacillales</taxon>
        <taxon>Bacillaceae</taxon>
        <taxon>Aquibacillus</taxon>
    </lineage>
</organism>
<dbReference type="RefSeq" id="WP_285931648.1">
    <property type="nucleotide sequence ID" value="NZ_JASTZU010000031.1"/>
</dbReference>
<dbReference type="GO" id="GO:0016301">
    <property type="term" value="F:kinase activity"/>
    <property type="evidence" value="ECO:0007669"/>
    <property type="project" value="UniProtKB-KW"/>
</dbReference>
<feature type="transmembrane region" description="Helical" evidence="10">
    <location>
        <begin position="255"/>
        <end position="274"/>
    </location>
</feature>
<name>A0ABT7L3X9_9BACI</name>
<keyword evidence="5" id="KW-0808">Transferase</keyword>
<dbReference type="SUPFAM" id="SSF55874">
    <property type="entry name" value="ATPase domain of HSP90 chaperone/DNA topoisomerase II/histidine kinase"/>
    <property type="match status" value="1"/>
</dbReference>
<dbReference type="InterPro" id="IPR050351">
    <property type="entry name" value="BphY/WalK/GraS-like"/>
</dbReference>